<proteinExistence type="predicted"/>
<evidence type="ECO:0000313" key="1">
    <source>
        <dbReference type="EnsemblPlants" id="Kaladp0008s0691.1.v1.1"/>
    </source>
</evidence>
<name>A0A7N0RDV7_KALFE</name>
<reference evidence="1" key="1">
    <citation type="submission" date="2021-01" db="UniProtKB">
        <authorList>
            <consortium name="EnsemblPlants"/>
        </authorList>
    </citation>
    <scope>IDENTIFICATION</scope>
</reference>
<organism evidence="1 2">
    <name type="scientific">Kalanchoe fedtschenkoi</name>
    <name type="common">Lavender scallops</name>
    <name type="synonym">South American air plant</name>
    <dbReference type="NCBI Taxonomy" id="63787"/>
    <lineage>
        <taxon>Eukaryota</taxon>
        <taxon>Viridiplantae</taxon>
        <taxon>Streptophyta</taxon>
        <taxon>Embryophyta</taxon>
        <taxon>Tracheophyta</taxon>
        <taxon>Spermatophyta</taxon>
        <taxon>Magnoliopsida</taxon>
        <taxon>eudicotyledons</taxon>
        <taxon>Gunneridae</taxon>
        <taxon>Pentapetalae</taxon>
        <taxon>Saxifragales</taxon>
        <taxon>Crassulaceae</taxon>
        <taxon>Kalanchoe</taxon>
    </lineage>
</organism>
<evidence type="ECO:0000313" key="2">
    <source>
        <dbReference type="Proteomes" id="UP000594263"/>
    </source>
</evidence>
<dbReference type="EnsemblPlants" id="Kaladp0008s0691.1.v1.1">
    <property type="protein sequence ID" value="Kaladp0008s0691.1.v1.1"/>
    <property type="gene ID" value="Kaladp0008s0691.v1.1"/>
</dbReference>
<sequence length="236" mass="25905">MAFDPTGYGARLPPPPPPHPLYYSAVPYLAAGPTIPNAYPSSHSSCYNPNPPPCYPPPPPPPPSFHAPPPNLAPSGGPARNPCIVIPKDWCPNGKQFHGKCEVLVLPHDAGCHVPSFWCPAFYSLSFKPLGQWREWSDGGSGEDLPDDEYHGNNPWTFKWSWDGGHYANCPLIKVYQNKWLPGGQEFQGQCEVVAPSLEGFIGGPFACPAYFLICLRCWTRNTFPPTGNMFNDDSP</sequence>
<dbReference type="Gramene" id="Kaladp0008s0691.1.v1.1">
    <property type="protein sequence ID" value="Kaladp0008s0691.1.v1.1"/>
    <property type="gene ID" value="Kaladp0008s0691.v1.1"/>
</dbReference>
<accession>A0A7N0RDV7</accession>
<dbReference type="Proteomes" id="UP000594263">
    <property type="component" value="Unplaced"/>
</dbReference>
<protein>
    <submittedName>
        <fullName evidence="1">Uncharacterized protein</fullName>
    </submittedName>
</protein>
<keyword evidence="2" id="KW-1185">Reference proteome</keyword>
<dbReference type="AlphaFoldDB" id="A0A7N0RDV7"/>